<gene>
    <name evidence="1" type="primary">paaA</name>
    <name evidence="1" type="ordered locus">rrnB0252</name>
</gene>
<proteinExistence type="predicted"/>
<dbReference type="NCBIfam" id="TIGR02156">
    <property type="entry name" value="PA_CoA_Oxy1"/>
    <property type="match status" value="1"/>
</dbReference>
<dbReference type="eggNOG" id="arCOG04786">
    <property type="taxonomic scope" value="Archaea"/>
</dbReference>
<evidence type="ECO:0000313" key="1">
    <source>
        <dbReference type="EMBL" id="AAV48427.1"/>
    </source>
</evidence>
<dbReference type="GO" id="GO:0005829">
    <property type="term" value="C:cytosol"/>
    <property type="evidence" value="ECO:0007669"/>
    <property type="project" value="TreeGrafter"/>
</dbReference>
<dbReference type="PATRIC" id="fig|272569.17.peg.4254"/>
<dbReference type="InterPro" id="IPR007814">
    <property type="entry name" value="PaaA_PaaC"/>
</dbReference>
<dbReference type="GO" id="GO:0097266">
    <property type="term" value="F:phenylacetyl-CoA 1,2-epoxidase activity"/>
    <property type="evidence" value="ECO:0007669"/>
    <property type="project" value="InterPro"/>
</dbReference>
<dbReference type="AlphaFoldDB" id="Q5UWC7"/>
<dbReference type="InterPro" id="IPR052703">
    <property type="entry name" value="Aromatic_CoA_ox/epox"/>
</dbReference>
<dbReference type="InterPro" id="IPR012347">
    <property type="entry name" value="Ferritin-like"/>
</dbReference>
<sequence>MRNSTIRHSSIIASHMCGCSYKTRLYGGKLVRTFLTIYRIDMNVDEVKDRAGPREFSPKDDLPEEYRKAATRMLEFHANSEIMGAFLERPFIRKAPSIERKMAFSAKVQDEIGHGQMLYRAAESLGVKTREEMLDDLANGDGKFLNCFHYPMESYVETPMIAFFVDGAAMRRQATLKKSSWEPYAHAMDKICFEEGMHVKHGESILRELMNGSRKEQRMTQEAFEEWWPRILQFFGPTDDQSTHHDFAAEVGLKTCTNDELRTAFLNTYIPKAKKYGLEMPDEPRIRENGDGSYEVVEDDLDWDEFFTVSQNEYEGSIEQITGRRQAQEAVQWVRDMMDDQTTTNSGPQSQAAD</sequence>
<dbReference type="EnsemblBacteria" id="AAV48427">
    <property type="protein sequence ID" value="AAV48427"/>
    <property type="gene ID" value="rrnB0252"/>
</dbReference>
<organism evidence="1 2">
    <name type="scientific">Haloarcula marismortui (strain ATCC 43049 / DSM 3752 / JCM 8966 / VKM B-1809)</name>
    <name type="common">Halobacterium marismortui</name>
    <dbReference type="NCBI Taxonomy" id="272569"/>
    <lineage>
        <taxon>Archaea</taxon>
        <taxon>Methanobacteriati</taxon>
        <taxon>Methanobacteriota</taxon>
        <taxon>Stenosarchaea group</taxon>
        <taxon>Halobacteria</taxon>
        <taxon>Halobacteriales</taxon>
        <taxon>Haloarculaceae</taxon>
        <taxon>Haloarcula</taxon>
    </lineage>
</organism>
<dbReference type="GO" id="GO:0010124">
    <property type="term" value="P:phenylacetate catabolic process"/>
    <property type="evidence" value="ECO:0007669"/>
    <property type="project" value="InterPro"/>
</dbReference>
<evidence type="ECO:0000313" key="2">
    <source>
        <dbReference type="Proteomes" id="UP000001169"/>
    </source>
</evidence>
<protein>
    <submittedName>
        <fullName evidence="1">Phenylacetic acid degradation protein PaaA</fullName>
    </submittedName>
</protein>
<dbReference type="InterPro" id="IPR009078">
    <property type="entry name" value="Ferritin-like_SF"/>
</dbReference>
<dbReference type="PANTHER" id="PTHR30458:SF2">
    <property type="entry name" value="1,2-PHENYLACETYL-COA EPOXIDASE, SUBUNIT A"/>
    <property type="match status" value="1"/>
</dbReference>
<dbReference type="Proteomes" id="UP000001169">
    <property type="component" value="Chromosome II"/>
</dbReference>
<dbReference type="SUPFAM" id="SSF47240">
    <property type="entry name" value="Ferritin-like"/>
    <property type="match status" value="1"/>
</dbReference>
<dbReference type="HOGENOM" id="CLU_879733_0_0_2"/>
<dbReference type="PaxDb" id="272569-rrnB0252"/>
<dbReference type="Gene3D" id="1.20.1260.10">
    <property type="match status" value="1"/>
</dbReference>
<accession>Q5UWC7</accession>
<dbReference type="KEGG" id="hma:rrnB0252"/>
<dbReference type="PANTHER" id="PTHR30458">
    <property type="entry name" value="PHENYLACETIC ACID DEGRADATION PROTEIN PAA"/>
    <property type="match status" value="1"/>
</dbReference>
<dbReference type="Pfam" id="PF05138">
    <property type="entry name" value="PaaA_PaaC"/>
    <property type="match status" value="1"/>
</dbReference>
<reference evidence="1 2" key="1">
    <citation type="journal article" date="2004" name="Genome Res.">
        <title>Genome sequence of Haloarcula marismortui: a halophilic archaeon from the Dead Sea.</title>
        <authorList>
            <person name="Baliga N.S."/>
            <person name="Bonneau R."/>
            <person name="Facciotti M.T."/>
            <person name="Pan M."/>
            <person name="Glusman G."/>
            <person name="Deutsch E.W."/>
            <person name="Shannon P."/>
            <person name="Chiu Y."/>
            <person name="Weng R.S."/>
            <person name="Gan R.R."/>
            <person name="Hung P."/>
            <person name="Date S.V."/>
            <person name="Marcotte E."/>
            <person name="Hood L."/>
            <person name="Ng W.V."/>
        </authorList>
    </citation>
    <scope>NUCLEOTIDE SEQUENCE [LARGE SCALE GENOMIC DNA]</scope>
    <source>
        <strain evidence="2">ATCC 43049 / DSM 3752 / JCM 8966 / VKM B-1809</strain>
    </source>
</reference>
<dbReference type="EMBL" id="AY596298">
    <property type="protein sequence ID" value="AAV48427.1"/>
    <property type="molecule type" value="Genomic_DNA"/>
</dbReference>
<keyword evidence="2" id="KW-1185">Reference proteome</keyword>
<name>Q5UWC7_HALMA</name>
<dbReference type="STRING" id="272569.rrnB0252"/>
<dbReference type="InterPro" id="IPR011881">
    <property type="entry name" value="PaaA"/>
</dbReference>